<keyword evidence="4" id="KW-1185">Reference proteome</keyword>
<dbReference type="Pfam" id="PF01494">
    <property type="entry name" value="FAD_binding_3"/>
    <property type="match status" value="1"/>
</dbReference>
<name>A0A964UIY8_9ACTN</name>
<proteinExistence type="predicted"/>
<evidence type="ECO:0000313" key="4">
    <source>
        <dbReference type="Proteomes" id="UP000598297"/>
    </source>
</evidence>
<dbReference type="SUPFAM" id="SSF51905">
    <property type="entry name" value="FAD/NAD(P)-binding domain"/>
    <property type="match status" value="1"/>
</dbReference>
<dbReference type="PANTHER" id="PTHR43422:SF3">
    <property type="entry name" value="THIAMINE THIAZOLE SYNTHASE"/>
    <property type="match status" value="1"/>
</dbReference>
<dbReference type="AlphaFoldDB" id="A0A964UIY8"/>
<dbReference type="GO" id="GO:0071949">
    <property type="term" value="F:FAD binding"/>
    <property type="evidence" value="ECO:0007669"/>
    <property type="project" value="InterPro"/>
</dbReference>
<dbReference type="InterPro" id="IPR036188">
    <property type="entry name" value="FAD/NAD-bd_sf"/>
</dbReference>
<keyword evidence="3" id="KW-0503">Monooxygenase</keyword>
<evidence type="ECO:0000259" key="2">
    <source>
        <dbReference type="Pfam" id="PF01494"/>
    </source>
</evidence>
<organism evidence="3 4">
    <name type="scientific">Streptomyces boluensis</name>
    <dbReference type="NCBI Taxonomy" id="1775135"/>
    <lineage>
        <taxon>Bacteria</taxon>
        <taxon>Bacillati</taxon>
        <taxon>Actinomycetota</taxon>
        <taxon>Actinomycetes</taxon>
        <taxon>Kitasatosporales</taxon>
        <taxon>Streptomycetaceae</taxon>
        <taxon>Streptomyces</taxon>
    </lineage>
</organism>
<dbReference type="RefSeq" id="WP_161692837.1">
    <property type="nucleotide sequence ID" value="NZ_JAAAHS010000002.1"/>
</dbReference>
<evidence type="ECO:0000313" key="3">
    <source>
        <dbReference type="EMBL" id="NBE49954.1"/>
    </source>
</evidence>
<reference evidence="3" key="1">
    <citation type="submission" date="2020-01" db="EMBL/GenBank/DDBJ databases">
        <title>Whole-genome analyses of novel actinobacteria.</title>
        <authorList>
            <person name="Sahin N."/>
        </authorList>
    </citation>
    <scope>NUCLEOTIDE SEQUENCE</scope>
    <source>
        <strain evidence="3">YC537</strain>
    </source>
</reference>
<accession>A0A964UIY8</accession>
<dbReference type="GO" id="GO:0004497">
    <property type="term" value="F:monooxygenase activity"/>
    <property type="evidence" value="ECO:0007669"/>
    <property type="project" value="UniProtKB-KW"/>
</dbReference>
<dbReference type="InterPro" id="IPR002938">
    <property type="entry name" value="FAD-bd"/>
</dbReference>
<dbReference type="OrthoDB" id="9790035at2"/>
<sequence>MPQETPRSAADGDPTRAVVLGGSIAGLFAARVLSEAYDEVLVVDRDTVTGVEGPRRGRPQGKHINAMHVRGRVVMEEFYPGITDQLIADGTPVGDYSGSVRWSFRGRPVKRADIGHIAVPASAPLMERRIRERTAELANVRFVERSDILGLVTTADHAQVTGVKVQRKGASGETIAADLVVDATGRGSRTPVWLEEMGYPRVEEERTNIGLGYVTQNYKMKADPYNGDLAIIAVASPEVPRGVIFTKTEGDTTLMTVYGILGDHPPTDQEGLYEFVKGLPVPDVHEALKHAEPLDEPVAFKFPTTQRRRYERMGRFPAGLLVMGDAVSSFNPVYAQGMTVAALSALTLRSHLHSGATPDARQYFRDLARDVIDPPWEMTRTVDLGFDGVEGKRDLKLRIGQRYLAMVQVAATRDPEVTRGYMRAAGMLDRPEQLMRPGMIVRVLLNALRGPAGPAAVPPAVANAPRAGQKSADRVPATGSAEQIPALTSHADKSP</sequence>
<comment type="caution">
    <text evidence="3">The sequence shown here is derived from an EMBL/GenBank/DDBJ whole genome shotgun (WGS) entry which is preliminary data.</text>
</comment>
<evidence type="ECO:0000256" key="1">
    <source>
        <dbReference type="SAM" id="MobiDB-lite"/>
    </source>
</evidence>
<dbReference type="PANTHER" id="PTHR43422">
    <property type="entry name" value="THIAMINE THIAZOLE SYNTHASE"/>
    <property type="match status" value="1"/>
</dbReference>
<protein>
    <submittedName>
        <fullName evidence="3">FAD-binding monooxygenase</fullName>
    </submittedName>
</protein>
<keyword evidence="3" id="KW-0560">Oxidoreductase</keyword>
<gene>
    <name evidence="3" type="ORF">GUY60_00625</name>
</gene>
<feature type="region of interest" description="Disordered" evidence="1">
    <location>
        <begin position="459"/>
        <end position="495"/>
    </location>
</feature>
<dbReference type="EMBL" id="JAAAHS010000002">
    <property type="protein sequence ID" value="NBE49954.1"/>
    <property type="molecule type" value="Genomic_DNA"/>
</dbReference>
<dbReference type="Gene3D" id="3.50.50.60">
    <property type="entry name" value="FAD/NAD(P)-binding domain"/>
    <property type="match status" value="1"/>
</dbReference>
<dbReference type="Proteomes" id="UP000598297">
    <property type="component" value="Unassembled WGS sequence"/>
</dbReference>
<feature type="domain" description="FAD-binding" evidence="2">
    <location>
        <begin position="15"/>
        <end position="353"/>
    </location>
</feature>